<dbReference type="InterPro" id="IPR006047">
    <property type="entry name" value="GH13_cat_dom"/>
</dbReference>
<dbReference type="SUPFAM" id="SSF51445">
    <property type="entry name" value="(Trans)glycosidases"/>
    <property type="match status" value="1"/>
</dbReference>
<dbReference type="Pfam" id="PF00128">
    <property type="entry name" value="Alpha-amylase"/>
    <property type="match status" value="1"/>
</dbReference>
<dbReference type="InterPro" id="IPR013780">
    <property type="entry name" value="Glyco_hydro_b"/>
</dbReference>
<evidence type="ECO:0000256" key="1">
    <source>
        <dbReference type="ARBA" id="ARBA00008061"/>
    </source>
</evidence>
<dbReference type="GO" id="GO:0005987">
    <property type="term" value="P:sucrose catabolic process"/>
    <property type="evidence" value="ECO:0007669"/>
    <property type="project" value="TreeGrafter"/>
</dbReference>
<dbReference type="GO" id="GO:0004575">
    <property type="term" value="F:sucrose alpha-glucosidase activity"/>
    <property type="evidence" value="ECO:0007669"/>
    <property type="project" value="TreeGrafter"/>
</dbReference>
<protein>
    <recommendedName>
        <fullName evidence="5">Glycosyl hydrolase family 13 catalytic domain-containing protein</fullName>
    </recommendedName>
</protein>
<proteinExistence type="inferred from homology"/>
<dbReference type="EMBL" id="NAJP01000010">
    <property type="protein sequence ID" value="TKA45899.1"/>
    <property type="molecule type" value="Genomic_DNA"/>
</dbReference>
<dbReference type="SMART" id="SM00642">
    <property type="entry name" value="Aamy"/>
    <property type="match status" value="1"/>
</dbReference>
<dbReference type="NCBIfam" id="NF008183">
    <property type="entry name" value="PRK10933.1"/>
    <property type="match status" value="1"/>
</dbReference>
<evidence type="ECO:0000256" key="4">
    <source>
        <dbReference type="ARBA" id="ARBA00026248"/>
    </source>
</evidence>
<dbReference type="Pfam" id="PF23915">
    <property type="entry name" value="SusG_C"/>
    <property type="match status" value="1"/>
</dbReference>
<dbReference type="PANTHER" id="PTHR10357:SF232">
    <property type="entry name" value="GLYCOSYL HYDROLASE FAMILY 13 CATALYTIC DOMAIN-CONTAINING PROTEIN"/>
    <property type="match status" value="1"/>
</dbReference>
<sequence length="594" mass="68080">MALNASNGHSPAQRGQRAWWKEASVYQIYPASFKDSNGDGLGDIPGVIEKLDYIKSLGVDIVWISPIYKSPQVDMGYDIADYRAIDARYGTMDDVDKLVSGLHERGLKFLMDLVVNHTSDEHEWFRQSRSSKASQYRNWYIWRKPSFDSHGKRHPPNNWSSYFGGSAWEYDEASGEYYLHLFAKEQPDLNWECDAMREAVYDVMRFWLDKGVDGFRMDVINLISKDPSFPDANVTDPGQQYHHGAQHYANGPRLHEYLQVIGGIMNDYDAFSVGEMPWVSDSAEILKCVGSDRNELNMIFNFDIVEGIDHGDGGKFTSKQWEMSELKSIVAKWQRFMYENGGWNALYLENHDQSRTVSRWGSDKPEYRQLAAKMFATFLGLQSGTVFVYQGQELGMSNIPDHWDMEEFKDLETLNHWQELCETRPNETELKAITKAQYHLKSRDNARTPMQWSPDSNAGFSDGQPWFRINDTYTECNAESQVGVSGSPFEHWAAILRLRKAMPDVFVYGDFQMVDADSEDVFAYTRTFINDSVLVVCNFRASTVNWTLPSGMSRVQSGDVLISTYGDVPMDRNVLRLRPFEAFACVQGRIASRL</sequence>
<evidence type="ECO:0000256" key="2">
    <source>
        <dbReference type="ARBA" id="ARBA00022801"/>
    </source>
</evidence>
<dbReference type="FunFam" id="3.20.20.80:FF:000087">
    <property type="entry name" value="Oligo-1,6-glucosidase IMA1"/>
    <property type="match status" value="1"/>
</dbReference>
<dbReference type="InterPro" id="IPR017853">
    <property type="entry name" value="GH"/>
</dbReference>
<dbReference type="GO" id="GO:0033934">
    <property type="term" value="F:glucan 1,4-alpha-maltotriohydrolase activity"/>
    <property type="evidence" value="ECO:0007669"/>
    <property type="project" value="TreeGrafter"/>
</dbReference>
<comment type="caution">
    <text evidence="6">The sequence shown here is derived from an EMBL/GenBank/DDBJ whole genome shotgun (WGS) entry which is preliminary data.</text>
</comment>
<keyword evidence="2" id="KW-0378">Hydrolase</keyword>
<dbReference type="STRING" id="329885.A0A4V5N920"/>
<gene>
    <name evidence="6" type="ORF">B0A54_03584</name>
</gene>
<dbReference type="FunFam" id="2.60.40.1180:FF:000007">
    <property type="entry name" value="Sucrose isomerase"/>
    <property type="match status" value="1"/>
</dbReference>
<dbReference type="GO" id="GO:0004556">
    <property type="term" value="F:alpha-amylase activity"/>
    <property type="evidence" value="ECO:0007669"/>
    <property type="project" value="TreeGrafter"/>
</dbReference>
<evidence type="ECO:0000259" key="5">
    <source>
        <dbReference type="SMART" id="SM00642"/>
    </source>
</evidence>
<dbReference type="PANTHER" id="PTHR10357">
    <property type="entry name" value="ALPHA-AMYLASE FAMILY MEMBER"/>
    <property type="match status" value="1"/>
</dbReference>
<dbReference type="CDD" id="cd11333">
    <property type="entry name" value="AmyAc_SI_OligoGlu_DGase"/>
    <property type="match status" value="1"/>
</dbReference>
<dbReference type="Gene3D" id="3.90.400.10">
    <property type="entry name" value="Oligo-1,6-glucosidase, Domain 2"/>
    <property type="match status" value="1"/>
</dbReference>
<name>A0A4V5N920_9PEZI</name>
<evidence type="ECO:0000313" key="7">
    <source>
        <dbReference type="Proteomes" id="UP000310066"/>
    </source>
</evidence>
<dbReference type="Proteomes" id="UP000310066">
    <property type="component" value="Unassembled WGS sequence"/>
</dbReference>
<evidence type="ECO:0000313" key="6">
    <source>
        <dbReference type="EMBL" id="TKA45899.1"/>
    </source>
</evidence>
<reference evidence="6 7" key="1">
    <citation type="submission" date="2017-03" db="EMBL/GenBank/DDBJ databases">
        <title>Genomes of endolithic fungi from Antarctica.</title>
        <authorList>
            <person name="Coleine C."/>
            <person name="Masonjones S."/>
            <person name="Stajich J.E."/>
        </authorList>
    </citation>
    <scope>NUCLEOTIDE SEQUENCE [LARGE SCALE GENOMIC DNA]</scope>
    <source>
        <strain evidence="6 7">CCFEE 5311</strain>
    </source>
</reference>
<dbReference type="Gene3D" id="3.20.20.80">
    <property type="entry name" value="Glycosidases"/>
    <property type="match status" value="1"/>
</dbReference>
<dbReference type="InterPro" id="IPR056300">
    <property type="entry name" value="SusG-like_C"/>
</dbReference>
<dbReference type="GO" id="GO:0004574">
    <property type="term" value="F:oligo-1,6-glucosidase activity"/>
    <property type="evidence" value="ECO:0007669"/>
    <property type="project" value="TreeGrafter"/>
</dbReference>
<dbReference type="InterPro" id="IPR045857">
    <property type="entry name" value="O16G_dom_2"/>
</dbReference>
<evidence type="ECO:0000256" key="3">
    <source>
        <dbReference type="ARBA" id="ARBA00023295"/>
    </source>
</evidence>
<dbReference type="AlphaFoldDB" id="A0A4V5N920"/>
<dbReference type="SUPFAM" id="SSF51011">
    <property type="entry name" value="Glycosyl hydrolase domain"/>
    <property type="match status" value="1"/>
</dbReference>
<dbReference type="OrthoDB" id="1740265at2759"/>
<dbReference type="FunFam" id="3.90.400.10:FF:000004">
    <property type="entry name" value="Oligo-1,6-glucosidase"/>
    <property type="match status" value="1"/>
</dbReference>
<organism evidence="6 7">
    <name type="scientific">Friedmanniomyces endolithicus</name>
    <dbReference type="NCBI Taxonomy" id="329885"/>
    <lineage>
        <taxon>Eukaryota</taxon>
        <taxon>Fungi</taxon>
        <taxon>Dikarya</taxon>
        <taxon>Ascomycota</taxon>
        <taxon>Pezizomycotina</taxon>
        <taxon>Dothideomycetes</taxon>
        <taxon>Dothideomycetidae</taxon>
        <taxon>Mycosphaerellales</taxon>
        <taxon>Teratosphaeriaceae</taxon>
        <taxon>Friedmanniomyces</taxon>
    </lineage>
</organism>
<feature type="domain" description="Glycosyl hydrolase family 13 catalytic" evidence="5">
    <location>
        <begin position="27"/>
        <end position="447"/>
    </location>
</feature>
<accession>A0A4V5N920</accession>
<dbReference type="GO" id="GO:0000025">
    <property type="term" value="P:maltose catabolic process"/>
    <property type="evidence" value="ECO:0007669"/>
    <property type="project" value="TreeGrafter"/>
</dbReference>
<keyword evidence="4" id="KW-0462">Maltose metabolism</keyword>
<comment type="similarity">
    <text evidence="1">Belongs to the glycosyl hydrolase 13 family.</text>
</comment>
<dbReference type="FunFam" id="3.20.20.80:FF:000064">
    <property type="entry name" value="Oligo-1,6-glucosidase"/>
    <property type="match status" value="1"/>
</dbReference>
<dbReference type="Gene3D" id="2.60.40.1180">
    <property type="entry name" value="Golgi alpha-mannosidase II"/>
    <property type="match status" value="1"/>
</dbReference>
<keyword evidence="3" id="KW-0326">Glycosidase</keyword>